<geneLocation type="plasmid" evidence="2 3">
    <name>unnamed1</name>
</geneLocation>
<organism evidence="2 3">
    <name type="scientific">Pseudorhodobacter turbinis</name>
    <dbReference type="NCBI Taxonomy" id="2500533"/>
    <lineage>
        <taxon>Bacteria</taxon>
        <taxon>Pseudomonadati</taxon>
        <taxon>Pseudomonadota</taxon>
        <taxon>Alphaproteobacteria</taxon>
        <taxon>Rhodobacterales</taxon>
        <taxon>Paracoccaceae</taxon>
        <taxon>Pseudorhodobacter</taxon>
    </lineage>
</organism>
<dbReference type="RefSeq" id="WP_137194863.1">
    <property type="nucleotide sequence ID" value="NZ_CP039965.1"/>
</dbReference>
<name>A0A4P8EJ66_9RHOB</name>
<dbReference type="Proteomes" id="UP000298631">
    <property type="component" value="Plasmid unnamed1"/>
</dbReference>
<evidence type="ECO:0000256" key="1">
    <source>
        <dbReference type="SAM" id="Phobius"/>
    </source>
</evidence>
<feature type="transmembrane region" description="Helical" evidence="1">
    <location>
        <begin position="6"/>
        <end position="27"/>
    </location>
</feature>
<dbReference type="OrthoDB" id="7840545at2"/>
<keyword evidence="1" id="KW-1133">Transmembrane helix</keyword>
<evidence type="ECO:0008006" key="4">
    <source>
        <dbReference type="Google" id="ProtNLM"/>
    </source>
</evidence>
<protein>
    <recommendedName>
        <fullName evidence="4">DUF4145 domain-containing protein</fullName>
    </recommendedName>
</protein>
<reference evidence="2 3" key="1">
    <citation type="submission" date="2019-05" db="EMBL/GenBank/DDBJ databases">
        <title>Pseudorhodobacter turbinis sp. nov., isolated from the gut of the Korean turban shell.</title>
        <authorList>
            <person name="Jeong Y.-S."/>
            <person name="Kang W.-R."/>
            <person name="Bae J.-W."/>
        </authorList>
    </citation>
    <scope>NUCLEOTIDE SEQUENCE [LARGE SCALE GENOMIC DNA]</scope>
    <source>
        <strain evidence="2 3">S12M18</strain>
        <plasmid evidence="2 3">unnamed1</plasmid>
    </source>
</reference>
<accession>A0A4P8EJ66</accession>
<dbReference type="KEGG" id="pseb:EOK75_14810"/>
<dbReference type="EMBL" id="CP039965">
    <property type="protein sequence ID" value="QCO57056.1"/>
    <property type="molecule type" value="Genomic_DNA"/>
</dbReference>
<keyword evidence="2" id="KW-0614">Plasmid</keyword>
<keyword evidence="1" id="KW-0812">Transmembrane</keyword>
<evidence type="ECO:0000313" key="3">
    <source>
        <dbReference type="Proteomes" id="UP000298631"/>
    </source>
</evidence>
<sequence length="213" mass="23671">MDWLEWSSTVIGSTAWPVAISFVALVYRGQISQLLKRIRRAKYGNAEVDFSDELDKIEAQASGLPTKSDADAGEIASEVSELATRKAADDEQASDYDPVSHQISEGQDRFIEIAKVSPSAAVLDSWRDVELELERSFKKSGLPQEKKKIAPLQLGVKLYGMGVIHAHTIDMIKHLQSLRNEAAHTQEISVTDAYRFKALANKAINLLQYDLAR</sequence>
<proteinExistence type="predicted"/>
<keyword evidence="1" id="KW-0472">Membrane</keyword>
<evidence type="ECO:0000313" key="2">
    <source>
        <dbReference type="EMBL" id="QCO57056.1"/>
    </source>
</evidence>
<keyword evidence="3" id="KW-1185">Reference proteome</keyword>
<dbReference type="AlphaFoldDB" id="A0A4P8EJ66"/>
<gene>
    <name evidence="2" type="ORF">EOK75_14810</name>
</gene>